<evidence type="ECO:0000313" key="1">
    <source>
        <dbReference type="EMBL" id="GMS98297.1"/>
    </source>
</evidence>
<dbReference type="Proteomes" id="UP001432027">
    <property type="component" value="Unassembled WGS sequence"/>
</dbReference>
<protein>
    <submittedName>
        <fullName evidence="1">Uncharacterized protein</fullName>
    </submittedName>
</protein>
<feature type="non-terminal residue" evidence="1">
    <location>
        <position position="151"/>
    </location>
</feature>
<gene>
    <name evidence="1" type="ORF">PENTCL1PPCAC_20472</name>
</gene>
<accession>A0AAV5TW40</accession>
<organism evidence="1 2">
    <name type="scientific">Pristionchus entomophagus</name>
    <dbReference type="NCBI Taxonomy" id="358040"/>
    <lineage>
        <taxon>Eukaryota</taxon>
        <taxon>Metazoa</taxon>
        <taxon>Ecdysozoa</taxon>
        <taxon>Nematoda</taxon>
        <taxon>Chromadorea</taxon>
        <taxon>Rhabditida</taxon>
        <taxon>Rhabditina</taxon>
        <taxon>Diplogasteromorpha</taxon>
        <taxon>Diplogasteroidea</taxon>
        <taxon>Neodiplogasteridae</taxon>
        <taxon>Pristionchus</taxon>
    </lineage>
</organism>
<proteinExistence type="predicted"/>
<evidence type="ECO:0000313" key="2">
    <source>
        <dbReference type="Proteomes" id="UP001432027"/>
    </source>
</evidence>
<name>A0AAV5TW40_9BILA</name>
<dbReference type="EMBL" id="BTSX01000005">
    <property type="protein sequence ID" value="GMS98297.1"/>
    <property type="molecule type" value="Genomic_DNA"/>
</dbReference>
<dbReference type="AlphaFoldDB" id="A0AAV5TW40"/>
<feature type="non-terminal residue" evidence="1">
    <location>
        <position position="1"/>
    </location>
</feature>
<keyword evidence="2" id="KW-1185">Reference proteome</keyword>
<sequence>TTIASLAETIHFLASQNLSTPQASNTIELNDFKEASDLNPLDLVDLTLKFANSPLGEFLKKLASYEDTDSLIAAITCGQTKDQNNLNAPSNPNGNQQPVHTVSDTLREYIIEYVSQFSSGIVDSSDDADCVSIPRREMTCSFDSNALLQQV</sequence>
<comment type="caution">
    <text evidence="1">The sequence shown here is derived from an EMBL/GenBank/DDBJ whole genome shotgun (WGS) entry which is preliminary data.</text>
</comment>
<reference evidence="1" key="1">
    <citation type="submission" date="2023-10" db="EMBL/GenBank/DDBJ databases">
        <title>Genome assembly of Pristionchus species.</title>
        <authorList>
            <person name="Yoshida K."/>
            <person name="Sommer R.J."/>
        </authorList>
    </citation>
    <scope>NUCLEOTIDE SEQUENCE</scope>
    <source>
        <strain evidence="1">RS0144</strain>
    </source>
</reference>